<feature type="transmembrane region" description="Helical" evidence="7">
    <location>
        <begin position="161"/>
        <end position="194"/>
    </location>
</feature>
<dbReference type="Gene3D" id="1.20.1250.20">
    <property type="entry name" value="MFS general substrate transporter like domains"/>
    <property type="match status" value="1"/>
</dbReference>
<dbReference type="PANTHER" id="PTHR23513">
    <property type="entry name" value="INTEGRAL MEMBRANE EFFLUX PROTEIN-RELATED"/>
    <property type="match status" value="1"/>
</dbReference>
<dbReference type="GO" id="GO:0022857">
    <property type="term" value="F:transmembrane transporter activity"/>
    <property type="evidence" value="ECO:0007669"/>
    <property type="project" value="InterPro"/>
</dbReference>
<keyword evidence="5 7" id="KW-1133">Transmembrane helix</keyword>
<keyword evidence="10" id="KW-1185">Reference proteome</keyword>
<dbReference type="InterPro" id="IPR020846">
    <property type="entry name" value="MFS_dom"/>
</dbReference>
<gene>
    <name evidence="9" type="ORF">FPZ11_17525</name>
</gene>
<feature type="domain" description="Major facilitator superfamily (MFS) profile" evidence="8">
    <location>
        <begin position="225"/>
        <end position="430"/>
    </location>
</feature>
<feature type="transmembrane region" description="Helical" evidence="7">
    <location>
        <begin position="383"/>
        <end position="403"/>
    </location>
</feature>
<proteinExistence type="predicted"/>
<keyword evidence="2" id="KW-0813">Transport</keyword>
<keyword evidence="6 7" id="KW-0472">Membrane</keyword>
<dbReference type="PANTHER" id="PTHR23513:SF9">
    <property type="entry name" value="ENTEROBACTIN EXPORTER ENTS"/>
    <property type="match status" value="1"/>
</dbReference>
<protein>
    <submittedName>
        <fullName evidence="9">MFS transporter</fullName>
    </submittedName>
</protein>
<keyword evidence="4 7" id="KW-0812">Transmembrane</keyword>
<dbReference type="Pfam" id="PF05977">
    <property type="entry name" value="MFS_3"/>
    <property type="match status" value="1"/>
</dbReference>
<evidence type="ECO:0000256" key="7">
    <source>
        <dbReference type="SAM" id="Phobius"/>
    </source>
</evidence>
<evidence type="ECO:0000256" key="3">
    <source>
        <dbReference type="ARBA" id="ARBA00022475"/>
    </source>
</evidence>
<evidence type="ECO:0000259" key="8">
    <source>
        <dbReference type="PROSITE" id="PS50850"/>
    </source>
</evidence>
<dbReference type="OrthoDB" id="5494559at2"/>
<dbReference type="Proteomes" id="UP000320216">
    <property type="component" value="Chromosome"/>
</dbReference>
<evidence type="ECO:0000313" key="10">
    <source>
        <dbReference type="Proteomes" id="UP000320216"/>
    </source>
</evidence>
<feature type="transmembrane region" description="Helical" evidence="7">
    <location>
        <begin position="52"/>
        <end position="77"/>
    </location>
</feature>
<dbReference type="EMBL" id="CP042305">
    <property type="protein sequence ID" value="QDZ16311.1"/>
    <property type="molecule type" value="Genomic_DNA"/>
</dbReference>
<reference evidence="9 10" key="1">
    <citation type="submission" date="2019-07" db="EMBL/GenBank/DDBJ databases">
        <title>Full genome sequence of Humibacter sp. WJ7-1.</title>
        <authorList>
            <person name="Im W.-T."/>
        </authorList>
    </citation>
    <scope>NUCLEOTIDE SEQUENCE [LARGE SCALE GENOMIC DNA]</scope>
    <source>
        <strain evidence="9 10">WJ7-1</strain>
    </source>
</reference>
<feature type="transmembrane region" description="Helical" evidence="7">
    <location>
        <begin position="294"/>
        <end position="316"/>
    </location>
</feature>
<evidence type="ECO:0000256" key="4">
    <source>
        <dbReference type="ARBA" id="ARBA00022692"/>
    </source>
</evidence>
<dbReference type="GO" id="GO:0005886">
    <property type="term" value="C:plasma membrane"/>
    <property type="evidence" value="ECO:0007669"/>
    <property type="project" value="UniProtKB-SubCell"/>
</dbReference>
<evidence type="ECO:0000256" key="1">
    <source>
        <dbReference type="ARBA" id="ARBA00004429"/>
    </source>
</evidence>
<keyword evidence="3" id="KW-1003">Cell membrane</keyword>
<dbReference type="CDD" id="cd06173">
    <property type="entry name" value="MFS_MefA_like"/>
    <property type="match status" value="1"/>
</dbReference>
<dbReference type="InterPro" id="IPR010290">
    <property type="entry name" value="TM_effector"/>
</dbReference>
<evidence type="ECO:0000256" key="2">
    <source>
        <dbReference type="ARBA" id="ARBA00022448"/>
    </source>
</evidence>
<name>A0A5B8M7V8_9MICO</name>
<organism evidence="9 10">
    <name type="scientific">Humibacter ginsenosidimutans</name>
    <dbReference type="NCBI Taxonomy" id="2599293"/>
    <lineage>
        <taxon>Bacteria</taxon>
        <taxon>Bacillati</taxon>
        <taxon>Actinomycetota</taxon>
        <taxon>Actinomycetes</taxon>
        <taxon>Micrococcales</taxon>
        <taxon>Microbacteriaceae</taxon>
        <taxon>Humibacter</taxon>
    </lineage>
</organism>
<accession>A0A5B8M7V8</accession>
<feature type="transmembrane region" description="Helical" evidence="7">
    <location>
        <begin position="262"/>
        <end position="282"/>
    </location>
</feature>
<feature type="transmembrane region" description="Helical" evidence="7">
    <location>
        <begin position="21"/>
        <end position="46"/>
    </location>
</feature>
<feature type="transmembrane region" description="Helical" evidence="7">
    <location>
        <begin position="98"/>
        <end position="120"/>
    </location>
</feature>
<dbReference type="KEGG" id="huw:FPZ11_17525"/>
<dbReference type="SUPFAM" id="SSF103473">
    <property type="entry name" value="MFS general substrate transporter"/>
    <property type="match status" value="1"/>
</dbReference>
<feature type="transmembrane region" description="Helical" evidence="7">
    <location>
        <begin position="223"/>
        <end position="250"/>
    </location>
</feature>
<evidence type="ECO:0000256" key="5">
    <source>
        <dbReference type="ARBA" id="ARBA00022989"/>
    </source>
</evidence>
<dbReference type="PROSITE" id="PS50850">
    <property type="entry name" value="MFS"/>
    <property type="match status" value="1"/>
</dbReference>
<evidence type="ECO:0000313" key="9">
    <source>
        <dbReference type="EMBL" id="QDZ16311.1"/>
    </source>
</evidence>
<dbReference type="AlphaFoldDB" id="A0A5B8M7V8"/>
<evidence type="ECO:0000256" key="6">
    <source>
        <dbReference type="ARBA" id="ARBA00023136"/>
    </source>
</evidence>
<comment type="subcellular location">
    <subcellularLocation>
        <location evidence="1">Cell inner membrane</location>
        <topology evidence="1">Multi-pass membrane protein</topology>
    </subcellularLocation>
</comment>
<dbReference type="InterPro" id="IPR036259">
    <property type="entry name" value="MFS_trans_sf"/>
</dbReference>
<sequence>MVSLRDHLVDIGPLREIPAFRAFWIGTTINGFGSQLSSFALLYYVWELSHSALIVGLSGVVRAVPIVLGGLLGGILADRMNRRTLLLATRLTQMLVSLALAVVVFAGWANVPIVFVFIAIGSGLGSIAFPAAQTFAPRLLDGEQLSGGLALMRLSSQVAALAGPFAAGLIVAQFGVAVCLAADAATFIAGLWGIGALPKDASLPEPATGDGAQGRGMLAPVKFLFRTPVLIGAFITDLNAMVLAMPMALFPVINAERFGGSPATLGLMLPAVGLGGILAGVFSGRITKQPRQGVVMVICCAIWGAGVAVFGLSAWLPLALVGLVIAGAADTGTVVSRGTMLQRSTPDALRGRMNSLDFLVGAGGPSLGDVRAGAVASVASGSVSAWLGGIACVIGAGIISVAIPSLRAWRADAPETDADAVAQAASSAPS</sequence>